<dbReference type="OrthoDB" id="5946508at2759"/>
<evidence type="ECO:0000313" key="6">
    <source>
        <dbReference type="Proteomes" id="UP000515158"/>
    </source>
</evidence>
<dbReference type="RefSeq" id="XP_034241350.1">
    <property type="nucleotide sequence ID" value="XM_034385459.1"/>
</dbReference>
<dbReference type="Proteomes" id="UP000515158">
    <property type="component" value="Unplaced"/>
</dbReference>
<organism evidence="8">
    <name type="scientific">Thrips palmi</name>
    <name type="common">Melon thrips</name>
    <dbReference type="NCBI Taxonomy" id="161013"/>
    <lineage>
        <taxon>Eukaryota</taxon>
        <taxon>Metazoa</taxon>
        <taxon>Ecdysozoa</taxon>
        <taxon>Arthropoda</taxon>
        <taxon>Hexapoda</taxon>
        <taxon>Insecta</taxon>
        <taxon>Pterygota</taxon>
        <taxon>Neoptera</taxon>
        <taxon>Paraneoptera</taxon>
        <taxon>Thysanoptera</taxon>
        <taxon>Terebrantia</taxon>
        <taxon>Thripoidea</taxon>
        <taxon>Thripidae</taxon>
        <taxon>Thrips</taxon>
    </lineage>
</organism>
<keyword evidence="6" id="KW-1185">Reference proteome</keyword>
<dbReference type="RefSeq" id="XP_034241352.1">
    <property type="nucleotide sequence ID" value="XM_034385461.1"/>
</dbReference>
<feature type="region of interest" description="Disordered" evidence="5">
    <location>
        <begin position="1"/>
        <end position="24"/>
    </location>
</feature>
<gene>
    <name evidence="7 8 9" type="primary">LOC117645348</name>
</gene>
<evidence type="ECO:0000256" key="5">
    <source>
        <dbReference type="SAM" id="MobiDB-lite"/>
    </source>
</evidence>
<protein>
    <recommendedName>
        <fullName evidence="3">Synaptic plasticity regulator PANTS</fullName>
    </recommendedName>
    <alternativeName>
        <fullName evidence="4">Plasticity-associated neural transcript short</fullName>
    </alternativeName>
</protein>
<dbReference type="PANTHER" id="PTHR28052:SF1">
    <property type="entry name" value="UPF0545 PROTEIN C22ORF39"/>
    <property type="match status" value="1"/>
</dbReference>
<evidence type="ECO:0000256" key="2">
    <source>
        <dbReference type="ARBA" id="ARBA00043942"/>
    </source>
</evidence>
<name>A0A6P8YVX3_THRPL</name>
<comment type="similarity">
    <text evidence="1">Belongs to the UPF0545 family.</text>
</comment>
<dbReference type="AlphaFoldDB" id="A0A6P8YVX3"/>
<dbReference type="PANTHER" id="PTHR28052">
    <property type="entry name" value="UPF0545 PROTEIN C22ORF39"/>
    <property type="match status" value="1"/>
</dbReference>
<dbReference type="GeneID" id="117645348"/>
<evidence type="ECO:0000313" key="8">
    <source>
        <dbReference type="RefSeq" id="XP_034241351.1"/>
    </source>
</evidence>
<evidence type="ECO:0000256" key="1">
    <source>
        <dbReference type="ARBA" id="ARBA00006412"/>
    </source>
</evidence>
<comment type="subcellular location">
    <subcellularLocation>
        <location evidence="2">Synaptic cleft</location>
    </subcellularLocation>
</comment>
<dbReference type="GO" id="GO:0043083">
    <property type="term" value="C:synaptic cleft"/>
    <property type="evidence" value="ECO:0007669"/>
    <property type="project" value="UniProtKB-SubCell"/>
</dbReference>
<dbReference type="KEGG" id="tpal:117645348"/>
<dbReference type="Pfam" id="PF11326">
    <property type="entry name" value="PANTS-like"/>
    <property type="match status" value="1"/>
</dbReference>
<evidence type="ECO:0000313" key="9">
    <source>
        <dbReference type="RefSeq" id="XP_034241352.1"/>
    </source>
</evidence>
<dbReference type="InterPro" id="IPR021475">
    <property type="entry name" value="Pants/Emi1-like"/>
</dbReference>
<reference evidence="7 8" key="1">
    <citation type="submission" date="2025-04" db="UniProtKB">
        <authorList>
            <consortium name="RefSeq"/>
        </authorList>
    </citation>
    <scope>IDENTIFICATION</scope>
    <source>
        <tissue evidence="7 8">Total insect</tissue>
    </source>
</reference>
<evidence type="ECO:0000256" key="4">
    <source>
        <dbReference type="ARBA" id="ARBA00044235"/>
    </source>
</evidence>
<accession>A0A6P8YVX3</accession>
<evidence type="ECO:0000256" key="3">
    <source>
        <dbReference type="ARBA" id="ARBA00044072"/>
    </source>
</evidence>
<sequence length="152" mass="18023">MDQTSTGLKNSKVAQSPDNPSELRTNLIRPCETYKDEYDECLSSKGRRQQIFVHGEVLDCEQWSKDFKNCQKWTWKSDEDAAKSIIESEMRRLDDRLKPHLFNQVWKKRDKPPEDWNKPLPEFMELNKNSYLNLINEKGEESVQLRNQCSIQ</sequence>
<proteinExistence type="inferred from homology"/>
<evidence type="ECO:0000313" key="7">
    <source>
        <dbReference type="RefSeq" id="XP_034241350.1"/>
    </source>
</evidence>
<dbReference type="RefSeq" id="XP_034241351.1">
    <property type="nucleotide sequence ID" value="XM_034385460.1"/>
</dbReference>